<proteinExistence type="evidence at transcript level"/>
<protein>
    <submittedName>
        <fullName evidence="2">Ovnp18</fullName>
    </submittedName>
</protein>
<keyword evidence="1" id="KW-0732">Signal</keyword>
<feature type="chain" id="PRO_5012149062" evidence="1">
    <location>
        <begin position="23"/>
        <end position="146"/>
    </location>
</feature>
<dbReference type="AlphaFoldDB" id="A0A220W0E9"/>
<sequence>MQSSNIAVVATLFIFAAVFAQAAYSLSFEAPQRSKRLFWVDKKAETSQPDKRLFWVDKKTPEKRLFWVDKKTPEKRLFWVDKKSDGEHTNVDALAHCFVKVFSNYMDHVAECKTAGVDNLQTCMEAVKEKSSMANANCLSDPEGGL</sequence>
<dbReference type="EMBL" id="MF155258">
    <property type="protein sequence ID" value="ASK86268.1"/>
    <property type="molecule type" value="mRNA"/>
</dbReference>
<accession>A0A220W0E9</accession>
<organism evidence="2">
    <name type="scientific">Ophionotus victoriae</name>
    <dbReference type="NCBI Taxonomy" id="667017"/>
    <lineage>
        <taxon>Eukaryota</taxon>
        <taxon>Metazoa</taxon>
        <taxon>Echinodermata</taxon>
        <taxon>Eleutherozoa</taxon>
        <taxon>Asterozoa</taxon>
        <taxon>Ophiuroidea</taxon>
        <taxon>Myophiuroidea</taxon>
        <taxon>Metophiurida</taxon>
        <taxon>Ophintegrida</taxon>
        <taxon>Amphilepidida</taxon>
        <taxon>Ophiurina</taxon>
        <taxon>Chilophiurina</taxon>
        <taxon>Ophiuridae</taxon>
        <taxon>Ophiurinae</taxon>
        <taxon>Ophionotus</taxon>
    </lineage>
</organism>
<evidence type="ECO:0000313" key="2">
    <source>
        <dbReference type="EMBL" id="ASK86268.1"/>
    </source>
</evidence>
<feature type="signal peptide" evidence="1">
    <location>
        <begin position="1"/>
        <end position="22"/>
    </location>
</feature>
<name>A0A220W0E9_9ECHI</name>
<evidence type="ECO:0000256" key="1">
    <source>
        <dbReference type="SAM" id="SignalP"/>
    </source>
</evidence>
<reference evidence="2" key="1">
    <citation type="journal article" date="2017" name="J. ISSAAS">
        <title>Ophiuroid Phylotranscriptomics Enables Discovery Of Novel Echinoderm Representatives Of Bilaterian Neuropeptide Families And Reconstruction Of Neuropeptide Precursor Evolution Over ~270 Million Years.</title>
        <authorList>
            <person name="Zandawala M."/>
            <person name="Yanez L.A."/>
            <person name="Moghul I."/>
            <person name="Delroisse J."/>
            <person name="Abylkassimova N."/>
            <person name="Hugall A."/>
            <person name="O'Hara T."/>
            <person name="Elphick M.R."/>
        </authorList>
    </citation>
    <scope>NUCLEOTIDE SEQUENCE</scope>
</reference>